<dbReference type="PROSITE" id="PS50893">
    <property type="entry name" value="ABC_TRANSPORTER_2"/>
    <property type="match status" value="1"/>
</dbReference>
<keyword evidence="4 6" id="KW-0067">ATP-binding</keyword>
<evidence type="ECO:0000256" key="4">
    <source>
        <dbReference type="ARBA" id="ARBA00022840"/>
    </source>
</evidence>
<evidence type="ECO:0000313" key="6">
    <source>
        <dbReference type="EMBL" id="NGM13541.1"/>
    </source>
</evidence>
<gene>
    <name evidence="6" type="ORF">ENC19_13165</name>
</gene>
<dbReference type="Pfam" id="PF08352">
    <property type="entry name" value="oligo_HPY"/>
    <property type="match status" value="1"/>
</dbReference>
<dbReference type="PANTHER" id="PTHR43776">
    <property type="entry name" value="TRANSPORT ATP-BINDING PROTEIN"/>
    <property type="match status" value="1"/>
</dbReference>
<dbReference type="Pfam" id="PF00005">
    <property type="entry name" value="ABC_tran"/>
    <property type="match status" value="1"/>
</dbReference>
<dbReference type="CDD" id="cd03257">
    <property type="entry name" value="ABC_NikE_OppD_transporters"/>
    <property type="match status" value="1"/>
</dbReference>
<evidence type="ECO:0000256" key="2">
    <source>
        <dbReference type="ARBA" id="ARBA00022448"/>
    </source>
</evidence>
<name>A0A6M1L3M5_9ACTN</name>
<reference evidence="6 7" key="1">
    <citation type="submission" date="2020-02" db="EMBL/GenBank/DDBJ databases">
        <title>Draft Genome Sequence of Verrucosispora sp. Strain CWR15, Isolated from Gulf of Mexico Sponge.</title>
        <authorList>
            <person name="Kennedy S.J."/>
            <person name="Cella E."/>
            <person name="Azarian T."/>
            <person name="Baker B.J."/>
            <person name="Shaw L.N."/>
        </authorList>
    </citation>
    <scope>NUCLEOTIDE SEQUENCE [LARGE SCALE GENOMIC DNA]</scope>
    <source>
        <strain evidence="6 7">CWR15</strain>
    </source>
</reference>
<accession>A0A6M1L3M5</accession>
<dbReference type="SMART" id="SM00382">
    <property type="entry name" value="AAA"/>
    <property type="match status" value="1"/>
</dbReference>
<evidence type="ECO:0000256" key="1">
    <source>
        <dbReference type="ARBA" id="ARBA00005417"/>
    </source>
</evidence>
<dbReference type="AlphaFoldDB" id="A0A6M1L3M5"/>
<dbReference type="SUPFAM" id="SSF52540">
    <property type="entry name" value="P-loop containing nucleoside triphosphate hydrolases"/>
    <property type="match status" value="1"/>
</dbReference>
<dbReference type="InterPro" id="IPR003593">
    <property type="entry name" value="AAA+_ATPase"/>
</dbReference>
<dbReference type="InterPro" id="IPR003439">
    <property type="entry name" value="ABC_transporter-like_ATP-bd"/>
</dbReference>
<dbReference type="InterPro" id="IPR013563">
    <property type="entry name" value="Oligopep_ABC_C"/>
</dbReference>
<keyword evidence="2" id="KW-0813">Transport</keyword>
<dbReference type="EMBL" id="SAIY01000004">
    <property type="protein sequence ID" value="NGM13541.1"/>
    <property type="molecule type" value="Genomic_DNA"/>
</dbReference>
<dbReference type="InterPro" id="IPR027417">
    <property type="entry name" value="P-loop_NTPase"/>
</dbReference>
<dbReference type="PANTHER" id="PTHR43776:SF7">
    <property type="entry name" value="D,D-DIPEPTIDE TRANSPORT ATP-BINDING PROTEIN DDPF-RELATED"/>
    <property type="match status" value="1"/>
</dbReference>
<evidence type="ECO:0000256" key="3">
    <source>
        <dbReference type="ARBA" id="ARBA00022741"/>
    </source>
</evidence>
<proteinExistence type="inferred from homology"/>
<dbReference type="Proteomes" id="UP000478148">
    <property type="component" value="Unassembled WGS sequence"/>
</dbReference>
<dbReference type="PROSITE" id="PS00211">
    <property type="entry name" value="ABC_TRANSPORTER_1"/>
    <property type="match status" value="1"/>
</dbReference>
<dbReference type="GO" id="GO:0005524">
    <property type="term" value="F:ATP binding"/>
    <property type="evidence" value="ECO:0007669"/>
    <property type="project" value="UniProtKB-KW"/>
</dbReference>
<dbReference type="InterPro" id="IPR017871">
    <property type="entry name" value="ABC_transporter-like_CS"/>
</dbReference>
<protein>
    <submittedName>
        <fullName evidence="6">ABC transporter ATP-binding protein</fullName>
    </submittedName>
</protein>
<dbReference type="RefSeq" id="WP_164447486.1">
    <property type="nucleotide sequence ID" value="NZ_SAIY01000004.1"/>
</dbReference>
<dbReference type="Gene3D" id="3.40.50.300">
    <property type="entry name" value="P-loop containing nucleotide triphosphate hydrolases"/>
    <property type="match status" value="1"/>
</dbReference>
<dbReference type="GO" id="GO:0055085">
    <property type="term" value="P:transmembrane transport"/>
    <property type="evidence" value="ECO:0007669"/>
    <property type="project" value="UniProtKB-ARBA"/>
</dbReference>
<dbReference type="GO" id="GO:0016887">
    <property type="term" value="F:ATP hydrolysis activity"/>
    <property type="evidence" value="ECO:0007669"/>
    <property type="project" value="InterPro"/>
</dbReference>
<keyword evidence="7" id="KW-1185">Reference proteome</keyword>
<organism evidence="6 7">
    <name type="scientific">Verrucosispora sioxanthis</name>
    <dbReference type="NCBI Taxonomy" id="2499994"/>
    <lineage>
        <taxon>Bacteria</taxon>
        <taxon>Bacillati</taxon>
        <taxon>Actinomycetota</taxon>
        <taxon>Actinomycetes</taxon>
        <taxon>Micromonosporales</taxon>
        <taxon>Micromonosporaceae</taxon>
        <taxon>Micromonospora</taxon>
    </lineage>
</organism>
<comment type="similarity">
    <text evidence="1">Belongs to the ABC transporter superfamily.</text>
</comment>
<feature type="domain" description="ABC transporter" evidence="5">
    <location>
        <begin position="2"/>
        <end position="247"/>
    </location>
</feature>
<dbReference type="InterPro" id="IPR050319">
    <property type="entry name" value="ABC_transp_ATP-bind"/>
</dbReference>
<keyword evidence="3" id="KW-0547">Nucleotide-binding</keyword>
<sequence>MLEIEGVAAGYAVARGRHRNTVVDAITMRVDAGEIVGLVGESGCGKTTLARVITGLHRPDSGSVRLSGTDVYGLRGRALRSHRRRIQMVFQEPYLTFSPRQTVRQAITEPLHIHRLGDSRARSARVDELLDLVGLDNRVGDRRPQQLSGGQQQRLAIARALTVEPRVLVCDEPVTALDVSVQAKVLNLLCDLRDQLGLACLFISHDLAVVRQLADRIAVMHNGRIIEQGPTAQLTTDPRHPYTQSLLAATPTVDLTVASSTHAREEGVI</sequence>
<comment type="caution">
    <text evidence="6">The sequence shown here is derived from an EMBL/GenBank/DDBJ whole genome shotgun (WGS) entry which is preliminary data.</text>
</comment>
<dbReference type="GO" id="GO:0015833">
    <property type="term" value="P:peptide transport"/>
    <property type="evidence" value="ECO:0007669"/>
    <property type="project" value="InterPro"/>
</dbReference>
<evidence type="ECO:0000259" key="5">
    <source>
        <dbReference type="PROSITE" id="PS50893"/>
    </source>
</evidence>
<evidence type="ECO:0000313" key="7">
    <source>
        <dbReference type="Proteomes" id="UP000478148"/>
    </source>
</evidence>